<proteinExistence type="predicted"/>
<dbReference type="EMBL" id="CP016616">
    <property type="protein sequence ID" value="ANY81186.1"/>
    <property type="molecule type" value="Genomic_DNA"/>
</dbReference>
<reference evidence="1" key="1">
    <citation type="submission" date="2016-07" db="EMBL/GenBank/DDBJ databases">
        <title>Microvirga ossetica sp. nov. a new species of rhizobia isolated from root nodules of the legume species Vicia alpestris Steven originated from North Ossetia region in the Caucasus.</title>
        <authorList>
            <person name="Safronova V.I."/>
            <person name="Kuznetsova I.G."/>
            <person name="Sazanova A.L."/>
            <person name="Belimov A."/>
            <person name="Andronov E."/>
            <person name="Osledkin Y.S."/>
            <person name="Onishchuk O.P."/>
            <person name="Kurchak O.N."/>
            <person name="Shaposhnikov A.I."/>
            <person name="Willems A."/>
            <person name="Tikhonovich I.A."/>
        </authorList>
    </citation>
    <scope>NUCLEOTIDE SEQUENCE [LARGE SCALE GENOMIC DNA]</scope>
    <source>
        <strain evidence="1">V5/3M</strain>
    </source>
</reference>
<organism evidence="1">
    <name type="scientific">Microvirga ossetica</name>
    <dbReference type="NCBI Taxonomy" id="1882682"/>
    <lineage>
        <taxon>Bacteria</taxon>
        <taxon>Pseudomonadati</taxon>
        <taxon>Pseudomonadota</taxon>
        <taxon>Alphaproteobacteria</taxon>
        <taxon>Hyphomicrobiales</taxon>
        <taxon>Methylobacteriaceae</taxon>
        <taxon>Microvirga</taxon>
    </lineage>
</organism>
<gene>
    <name evidence="1" type="ORF">BB934_25645</name>
</gene>
<protein>
    <submittedName>
        <fullName evidence="1">Uncharacterized protein</fullName>
    </submittedName>
</protein>
<dbReference type="KEGG" id="moc:BB934_25645"/>
<name>A0A1B2EMH5_9HYPH</name>
<dbReference type="AlphaFoldDB" id="A0A1B2EMH5"/>
<accession>A0A1B2EMH5</accession>
<evidence type="ECO:0000313" key="1">
    <source>
        <dbReference type="EMBL" id="ANY81186.1"/>
    </source>
</evidence>
<sequence length="142" mass="15244">MQLGHVLEIHAVDPCHRGGHRQDGGPGGELAGDPGLLRLSCHQARLEGEGQHLAQGLDLLLHPPDVVRHVAEQRLHRGIDPGQARLLEPSADLHERDGRIAQAQEIAAELVEPPHMNLAAASTRMPSSISSTSAWMVSITGR</sequence>